<dbReference type="PANTHER" id="PTHR11645:SF61">
    <property type="entry name" value="PYRROLINE-5-CARBOXYLATE REDUCTASE 2"/>
    <property type="match status" value="1"/>
</dbReference>
<reference evidence="5 6" key="1">
    <citation type="journal article" date="2020" name="Nature">
        <title>Six reference-quality genomes reveal evolution of bat adaptations.</title>
        <authorList>
            <person name="Jebb D."/>
            <person name="Huang Z."/>
            <person name="Pippel M."/>
            <person name="Hughes G.M."/>
            <person name="Lavrichenko K."/>
            <person name="Devanna P."/>
            <person name="Winkler S."/>
            <person name="Jermiin L.S."/>
            <person name="Skirmuntt E.C."/>
            <person name="Katzourakis A."/>
            <person name="Burkitt-Gray L."/>
            <person name="Ray D.A."/>
            <person name="Sullivan K.A.M."/>
            <person name="Roscito J.G."/>
            <person name="Kirilenko B.M."/>
            <person name="Davalos L.M."/>
            <person name="Corthals A.P."/>
            <person name="Power M.L."/>
            <person name="Jones G."/>
            <person name="Ransome R.D."/>
            <person name="Dechmann D.K.N."/>
            <person name="Locatelli A.G."/>
            <person name="Puechmaille S.J."/>
            <person name="Fedrigo O."/>
            <person name="Jarvis E.D."/>
            <person name="Hiller M."/>
            <person name="Vernes S.C."/>
            <person name="Myers E.W."/>
            <person name="Teeling E.C."/>
        </authorList>
    </citation>
    <scope>NUCLEOTIDE SEQUENCE [LARGE SCALE GENOMIC DNA]</scope>
    <source>
        <strain evidence="5">MMolMol1</strain>
        <tissue evidence="5">Muscle</tissue>
    </source>
</reference>
<keyword evidence="6" id="KW-1185">Reference proteome</keyword>
<sequence>MAVSRHRAQDHERGLHVHKPAGAGPHGRRHPVGSRDIDLSTVPALRKLGVNQTRSNKETVRHSDVLLLAVKPHIIPFIPGETGADVQARCIVASSAAGVTISSVKKQLMAFHLAPRVIRCMTNTPGVVRDGAMVHAPVHSTDTHALVEDGQLLNSVGFCTEVKEGWTDAITAGLPMHSCPGRTD</sequence>
<dbReference type="Pfam" id="PF03807">
    <property type="entry name" value="F420_oxidored"/>
    <property type="match status" value="1"/>
</dbReference>
<dbReference type="SUPFAM" id="SSF51735">
    <property type="entry name" value="NAD(P)-binding Rossmann-fold domains"/>
    <property type="match status" value="1"/>
</dbReference>
<dbReference type="EMBL" id="JACASF010000017">
    <property type="protein sequence ID" value="KAF6425226.1"/>
    <property type="molecule type" value="Genomic_DNA"/>
</dbReference>
<evidence type="ECO:0000313" key="5">
    <source>
        <dbReference type="EMBL" id="KAF6425226.1"/>
    </source>
</evidence>
<feature type="region of interest" description="Disordered" evidence="3">
    <location>
        <begin position="1"/>
        <end position="36"/>
    </location>
</feature>
<gene>
    <name evidence="5" type="ORF">HJG59_009269</name>
</gene>
<evidence type="ECO:0000256" key="1">
    <source>
        <dbReference type="ARBA" id="ARBA00005525"/>
    </source>
</evidence>
<feature type="domain" description="Pyrroline-5-carboxylate reductase catalytic N-terminal" evidence="4">
    <location>
        <begin position="44"/>
        <end position="97"/>
    </location>
</feature>
<dbReference type="Proteomes" id="UP000550707">
    <property type="component" value="Unassembled WGS sequence"/>
</dbReference>
<keyword evidence="2" id="KW-0521">NADP</keyword>
<dbReference type="GO" id="GO:0055129">
    <property type="term" value="P:L-proline biosynthetic process"/>
    <property type="evidence" value="ECO:0007669"/>
    <property type="project" value="TreeGrafter"/>
</dbReference>
<accession>A0A7J8DQE6</accession>
<name>A0A7J8DQE6_MOLMO</name>
<comment type="caution">
    <text evidence="5">The sequence shown here is derived from an EMBL/GenBank/DDBJ whole genome shotgun (WGS) entry which is preliminary data.</text>
</comment>
<dbReference type="InterPro" id="IPR036291">
    <property type="entry name" value="NAD(P)-bd_dom_sf"/>
</dbReference>
<proteinExistence type="inferred from homology"/>
<evidence type="ECO:0000313" key="6">
    <source>
        <dbReference type="Proteomes" id="UP000550707"/>
    </source>
</evidence>
<dbReference type="InParanoid" id="A0A7J8DQE6"/>
<protein>
    <recommendedName>
        <fullName evidence="4">Pyrroline-5-carboxylate reductase catalytic N-terminal domain-containing protein</fullName>
    </recommendedName>
</protein>
<organism evidence="5 6">
    <name type="scientific">Molossus molossus</name>
    <name type="common">Pallas' mastiff bat</name>
    <name type="synonym">Vespertilio molossus</name>
    <dbReference type="NCBI Taxonomy" id="27622"/>
    <lineage>
        <taxon>Eukaryota</taxon>
        <taxon>Metazoa</taxon>
        <taxon>Chordata</taxon>
        <taxon>Craniata</taxon>
        <taxon>Vertebrata</taxon>
        <taxon>Euteleostomi</taxon>
        <taxon>Mammalia</taxon>
        <taxon>Eutheria</taxon>
        <taxon>Laurasiatheria</taxon>
        <taxon>Chiroptera</taxon>
        <taxon>Yangochiroptera</taxon>
        <taxon>Molossidae</taxon>
        <taxon>Molossus</taxon>
    </lineage>
</organism>
<evidence type="ECO:0000259" key="4">
    <source>
        <dbReference type="Pfam" id="PF03807"/>
    </source>
</evidence>
<dbReference type="AlphaFoldDB" id="A0A7J8DQE6"/>
<dbReference type="Gene3D" id="3.40.50.720">
    <property type="entry name" value="NAD(P)-binding Rossmann-like Domain"/>
    <property type="match status" value="1"/>
</dbReference>
<dbReference type="GO" id="GO:0004735">
    <property type="term" value="F:pyrroline-5-carboxylate reductase activity"/>
    <property type="evidence" value="ECO:0007669"/>
    <property type="project" value="TreeGrafter"/>
</dbReference>
<dbReference type="InterPro" id="IPR028939">
    <property type="entry name" value="P5C_Rdtase_cat_N"/>
</dbReference>
<evidence type="ECO:0000256" key="2">
    <source>
        <dbReference type="ARBA" id="ARBA00022857"/>
    </source>
</evidence>
<comment type="similarity">
    <text evidence="1">Belongs to the pyrroline-5-carboxylate reductase family.</text>
</comment>
<dbReference type="PANTHER" id="PTHR11645">
    <property type="entry name" value="PYRROLINE-5-CARBOXYLATE REDUCTASE"/>
    <property type="match status" value="1"/>
</dbReference>
<evidence type="ECO:0000256" key="3">
    <source>
        <dbReference type="SAM" id="MobiDB-lite"/>
    </source>
</evidence>